<feature type="repeat" description="TPR" evidence="3">
    <location>
        <begin position="367"/>
        <end position="400"/>
    </location>
</feature>
<protein>
    <submittedName>
        <fullName evidence="5">Uncharacterized protein</fullName>
    </submittedName>
</protein>
<dbReference type="PANTHER" id="PTHR40841:SF2">
    <property type="entry name" value="SIDEROPHORE-DEGRADING ESTERASE (EUROFUNG)"/>
    <property type="match status" value="1"/>
</dbReference>
<feature type="signal peptide" evidence="4">
    <location>
        <begin position="1"/>
        <end position="22"/>
    </location>
</feature>
<evidence type="ECO:0000256" key="2">
    <source>
        <dbReference type="ARBA" id="ARBA00022801"/>
    </source>
</evidence>
<reference evidence="5 6" key="1">
    <citation type="submission" date="2016-10" db="EMBL/GenBank/DDBJ databases">
        <authorList>
            <person name="de Groot N.N."/>
        </authorList>
    </citation>
    <scope>NUCLEOTIDE SEQUENCE [LARGE SCALE GENOMIC DNA]</scope>
    <source>
        <strain evidence="5 6">DSM 21039</strain>
    </source>
</reference>
<keyword evidence="4" id="KW-0732">Signal</keyword>
<keyword evidence="2" id="KW-0378">Hydrolase</keyword>
<dbReference type="InterPro" id="IPR011990">
    <property type="entry name" value="TPR-like_helical_dom_sf"/>
</dbReference>
<dbReference type="PANTHER" id="PTHR40841">
    <property type="entry name" value="SIDEROPHORE TRIACETYLFUSARININE C ESTERASE"/>
    <property type="match status" value="1"/>
</dbReference>
<evidence type="ECO:0000256" key="4">
    <source>
        <dbReference type="SAM" id="SignalP"/>
    </source>
</evidence>
<dbReference type="SUPFAM" id="SSF48452">
    <property type="entry name" value="TPR-like"/>
    <property type="match status" value="1"/>
</dbReference>
<comment type="similarity">
    <text evidence="1">Belongs to the esterase D family.</text>
</comment>
<proteinExistence type="inferred from homology"/>
<keyword evidence="3" id="KW-0802">TPR repeat</keyword>
<keyword evidence="6" id="KW-1185">Reference proteome</keyword>
<gene>
    <name evidence="5" type="ORF">SAMN04488505_103447</name>
</gene>
<evidence type="ECO:0000256" key="3">
    <source>
        <dbReference type="PROSITE-ProRule" id="PRU00339"/>
    </source>
</evidence>
<dbReference type="OrthoDB" id="9784036at2"/>
<feature type="chain" id="PRO_5011783304" evidence="4">
    <location>
        <begin position="23"/>
        <end position="413"/>
    </location>
</feature>
<dbReference type="InterPro" id="IPR029058">
    <property type="entry name" value="AB_hydrolase_fold"/>
</dbReference>
<evidence type="ECO:0000256" key="1">
    <source>
        <dbReference type="ARBA" id="ARBA00005622"/>
    </source>
</evidence>
<dbReference type="InterPro" id="IPR052558">
    <property type="entry name" value="Siderophore_Hydrolase_D"/>
</dbReference>
<evidence type="ECO:0000313" key="5">
    <source>
        <dbReference type="EMBL" id="SEM12753.1"/>
    </source>
</evidence>
<organism evidence="5 6">
    <name type="scientific">Chitinophaga rupis</name>
    <dbReference type="NCBI Taxonomy" id="573321"/>
    <lineage>
        <taxon>Bacteria</taxon>
        <taxon>Pseudomonadati</taxon>
        <taxon>Bacteroidota</taxon>
        <taxon>Chitinophagia</taxon>
        <taxon>Chitinophagales</taxon>
        <taxon>Chitinophagaceae</taxon>
        <taxon>Chitinophaga</taxon>
    </lineage>
</organism>
<dbReference type="PROSITE" id="PS50005">
    <property type="entry name" value="TPR"/>
    <property type="match status" value="1"/>
</dbReference>
<dbReference type="GO" id="GO:0016788">
    <property type="term" value="F:hydrolase activity, acting on ester bonds"/>
    <property type="evidence" value="ECO:0007669"/>
    <property type="project" value="TreeGrafter"/>
</dbReference>
<dbReference type="EMBL" id="FOBB01000003">
    <property type="protein sequence ID" value="SEM12753.1"/>
    <property type="molecule type" value="Genomic_DNA"/>
</dbReference>
<dbReference type="AlphaFoldDB" id="A0A1H7VU32"/>
<dbReference type="Pfam" id="PF13181">
    <property type="entry name" value="TPR_8"/>
    <property type="match status" value="1"/>
</dbReference>
<dbReference type="Gene3D" id="3.40.50.1820">
    <property type="entry name" value="alpha/beta hydrolase"/>
    <property type="match status" value="1"/>
</dbReference>
<sequence length="413" mass="46876">MFTRKIFLIVFATLFIAAVTHAQKNIIVGTRDTVYANTLHENRQIWVHAPENNAPDGIYAQRHCPVIYVLDGDDHFKAVVAMVERLSQGGPNTMLPPVIVVGILNTDRNRDLTPTHVTAAAMMDSESVARSGGGDKFISFLEKELIPHIDSLYPTAPYRVLIGHSLGGLMTIYTLLNHTRLFNAYIAIDPSVMWDDQKLVKQAQSTLGKNNFAGRSLYLAVANNIDDGMAPAKDTTILGFIKLHTRSIMELEHALEANPKNGLRYSWKYYPEYNHGTIPLVAEYDGLRAIFSFYNYNLPFQELLQPNYKGDTAIMQHYEMVSSIMGYKVSPEEELVNVIGYNLIQSKQFDRAWYFLKMNIDNYPKSFNAYDSMGDLYEAKGDHKNAKAYYLKSLAIRETPDTRRKLERLNKAE</sequence>
<dbReference type="Pfam" id="PF00756">
    <property type="entry name" value="Esterase"/>
    <property type="match status" value="1"/>
</dbReference>
<name>A0A1H7VU32_9BACT</name>
<dbReference type="Proteomes" id="UP000198984">
    <property type="component" value="Unassembled WGS sequence"/>
</dbReference>
<dbReference type="InterPro" id="IPR000801">
    <property type="entry name" value="Esterase-like"/>
</dbReference>
<dbReference type="RefSeq" id="WP_089913244.1">
    <property type="nucleotide sequence ID" value="NZ_FOBB01000003.1"/>
</dbReference>
<dbReference type="STRING" id="573321.SAMN04488505_103447"/>
<accession>A0A1H7VU32</accession>
<evidence type="ECO:0000313" key="6">
    <source>
        <dbReference type="Proteomes" id="UP000198984"/>
    </source>
</evidence>
<dbReference type="SUPFAM" id="SSF53474">
    <property type="entry name" value="alpha/beta-Hydrolases"/>
    <property type="match status" value="1"/>
</dbReference>
<dbReference type="InterPro" id="IPR019734">
    <property type="entry name" value="TPR_rpt"/>
</dbReference>